<keyword evidence="4 9" id="KW-0812">Transmembrane</keyword>
<comment type="subunit">
    <text evidence="9">The Tat system comprises two distinct complexes: a TatABC complex, containing multiple copies of TatA, TatB and TatC subunits, and a separate TatA complex, containing only TatA subunits. Substrates initially bind to the TatABC complex, which probably triggers association of the separate TatA complex to form the active translocon.</text>
</comment>
<dbReference type="PRINTS" id="PR01506">
    <property type="entry name" value="TATBPROTEIN"/>
</dbReference>
<dbReference type="EMBL" id="CP029352">
    <property type="protein sequence ID" value="AWK85127.1"/>
    <property type="molecule type" value="Genomic_DNA"/>
</dbReference>
<dbReference type="GO" id="GO:0008320">
    <property type="term" value="F:protein transmembrane transporter activity"/>
    <property type="evidence" value="ECO:0007669"/>
    <property type="project" value="UniProtKB-UniRule"/>
</dbReference>
<evidence type="ECO:0000256" key="10">
    <source>
        <dbReference type="SAM" id="MobiDB-lite"/>
    </source>
</evidence>
<reference evidence="13" key="1">
    <citation type="submission" date="2018-05" db="EMBL/GenBank/DDBJ databases">
        <title>Azospirillum thermophila sp. nov., a novel isolated from hot spring.</title>
        <authorList>
            <person name="Zhao Z."/>
        </authorList>
    </citation>
    <scope>NUCLEOTIDE SEQUENCE [LARGE SCALE GENOMIC DNA]</scope>
    <source>
        <strain evidence="13">CFH 70021</strain>
    </source>
</reference>
<dbReference type="InterPro" id="IPR018448">
    <property type="entry name" value="TatB"/>
</dbReference>
<evidence type="ECO:0000313" key="13">
    <source>
        <dbReference type="Proteomes" id="UP000245629"/>
    </source>
</evidence>
<gene>
    <name evidence="9 12" type="primary">tatB</name>
    <name evidence="12" type="ORF">DEW08_02075</name>
</gene>
<comment type="function">
    <text evidence="9">Part of the twin-arginine translocation (Tat) system that transports large folded proteins containing a characteristic twin-arginine motif in their signal peptide across membranes. Together with TatC, TatB is part of a receptor directly interacting with Tat signal peptides. TatB may form an oligomeric binding site that transiently accommodates folded Tat precursor proteins before their translocation.</text>
</comment>
<keyword evidence="7 9" id="KW-0811">Translocation</keyword>
<proteinExistence type="inferred from homology"/>
<organism evidence="12 13">
    <name type="scientific">Azospirillum thermophilum</name>
    <dbReference type="NCBI Taxonomy" id="2202148"/>
    <lineage>
        <taxon>Bacteria</taxon>
        <taxon>Pseudomonadati</taxon>
        <taxon>Pseudomonadota</taxon>
        <taxon>Alphaproteobacteria</taxon>
        <taxon>Rhodospirillales</taxon>
        <taxon>Azospirillaceae</taxon>
        <taxon>Azospirillum</taxon>
    </lineage>
</organism>
<dbReference type="Pfam" id="PF02416">
    <property type="entry name" value="TatA_B_E"/>
    <property type="match status" value="1"/>
</dbReference>
<sequence length="172" mass="17891">MFDIAWSEIMLIAVVALVVIGPKDLPKAIFTLGKWVRKARVVAREFQGHLDDMMREAELDELRREALKTREMNLKKMMEDTVDPKNELRQAFDVGLDGHAGSPAEADEKPAAPAAAAPAAGSATSPAASPATVSSAPPPAAVPAPASSPSSSPAPAISSTAPAETSAPDKQA</sequence>
<name>A0A2S2CLD7_9PROT</name>
<evidence type="ECO:0000313" key="12">
    <source>
        <dbReference type="EMBL" id="AWK85127.1"/>
    </source>
</evidence>
<evidence type="ECO:0000256" key="8">
    <source>
        <dbReference type="ARBA" id="ARBA00023136"/>
    </source>
</evidence>
<dbReference type="RefSeq" id="WP_109324070.1">
    <property type="nucleotide sequence ID" value="NZ_CP029352.1"/>
</dbReference>
<dbReference type="InterPro" id="IPR003369">
    <property type="entry name" value="TatA/B/E"/>
</dbReference>
<keyword evidence="5 9" id="KW-0653">Protein transport</keyword>
<comment type="similarity">
    <text evidence="9">Belongs to the TatB family.</text>
</comment>
<accession>A0A2S2CLD7</accession>
<evidence type="ECO:0000256" key="5">
    <source>
        <dbReference type="ARBA" id="ARBA00022927"/>
    </source>
</evidence>
<evidence type="ECO:0000256" key="4">
    <source>
        <dbReference type="ARBA" id="ARBA00022692"/>
    </source>
</evidence>
<dbReference type="Gene3D" id="1.20.5.3310">
    <property type="match status" value="1"/>
</dbReference>
<dbReference type="HAMAP" id="MF_00237">
    <property type="entry name" value="TatB"/>
    <property type="match status" value="1"/>
</dbReference>
<evidence type="ECO:0000256" key="7">
    <source>
        <dbReference type="ARBA" id="ARBA00023010"/>
    </source>
</evidence>
<keyword evidence="8 9" id="KW-0472">Membrane</keyword>
<evidence type="ECO:0000256" key="9">
    <source>
        <dbReference type="HAMAP-Rule" id="MF_00237"/>
    </source>
</evidence>
<protein>
    <recommendedName>
        <fullName evidence="9">Sec-independent protein translocase protein TatB</fullName>
    </recommendedName>
</protein>
<keyword evidence="13" id="KW-1185">Reference proteome</keyword>
<evidence type="ECO:0000256" key="1">
    <source>
        <dbReference type="ARBA" id="ARBA00004167"/>
    </source>
</evidence>
<dbReference type="Proteomes" id="UP000245629">
    <property type="component" value="Chromosome 1"/>
</dbReference>
<feature type="transmembrane region" description="Helical" evidence="11">
    <location>
        <begin position="6"/>
        <end position="25"/>
    </location>
</feature>
<dbReference type="NCBIfam" id="TIGR01410">
    <property type="entry name" value="tatB"/>
    <property type="match status" value="1"/>
</dbReference>
<evidence type="ECO:0000256" key="2">
    <source>
        <dbReference type="ARBA" id="ARBA00022448"/>
    </source>
</evidence>
<feature type="region of interest" description="Disordered" evidence="10">
    <location>
        <begin position="78"/>
        <end position="172"/>
    </location>
</feature>
<keyword evidence="2 9" id="KW-0813">Transport</keyword>
<feature type="compositionally biased region" description="Low complexity" evidence="10">
    <location>
        <begin position="143"/>
        <end position="172"/>
    </location>
</feature>
<dbReference type="AlphaFoldDB" id="A0A2S2CLD7"/>
<dbReference type="PANTHER" id="PTHR33162">
    <property type="entry name" value="SEC-INDEPENDENT PROTEIN TRANSLOCASE PROTEIN TATA, CHLOROPLASTIC"/>
    <property type="match status" value="1"/>
</dbReference>
<keyword evidence="6 9" id="KW-1133">Transmembrane helix</keyword>
<dbReference type="GO" id="GO:0033281">
    <property type="term" value="C:TAT protein transport complex"/>
    <property type="evidence" value="ECO:0007669"/>
    <property type="project" value="UniProtKB-UniRule"/>
</dbReference>
<comment type="subcellular location">
    <subcellularLocation>
        <location evidence="9">Cell membrane</location>
        <topology evidence="9">Single-pass membrane protein</topology>
    </subcellularLocation>
    <subcellularLocation>
        <location evidence="1">Membrane</location>
        <topology evidence="1">Single-pass membrane protein</topology>
    </subcellularLocation>
</comment>
<feature type="compositionally biased region" description="Low complexity" evidence="10">
    <location>
        <begin position="111"/>
        <end position="135"/>
    </location>
</feature>
<dbReference type="KEGG" id="azz:DEW08_02075"/>
<dbReference type="OrthoDB" id="7206969at2"/>
<dbReference type="PANTHER" id="PTHR33162:SF1">
    <property type="entry name" value="SEC-INDEPENDENT PROTEIN TRANSLOCASE PROTEIN TATA, CHLOROPLASTIC"/>
    <property type="match status" value="1"/>
</dbReference>
<keyword evidence="3 9" id="KW-1003">Cell membrane</keyword>
<evidence type="ECO:0000256" key="3">
    <source>
        <dbReference type="ARBA" id="ARBA00022475"/>
    </source>
</evidence>
<feature type="compositionally biased region" description="Basic and acidic residues" evidence="10">
    <location>
        <begin position="78"/>
        <end position="90"/>
    </location>
</feature>
<dbReference type="GO" id="GO:0043953">
    <property type="term" value="P:protein transport by the Tat complex"/>
    <property type="evidence" value="ECO:0007669"/>
    <property type="project" value="UniProtKB-UniRule"/>
</dbReference>
<evidence type="ECO:0000256" key="11">
    <source>
        <dbReference type="SAM" id="Phobius"/>
    </source>
</evidence>
<evidence type="ECO:0000256" key="6">
    <source>
        <dbReference type="ARBA" id="ARBA00022989"/>
    </source>
</evidence>